<comment type="similarity">
    <text evidence="2">Belongs to the TonB family.</text>
</comment>
<keyword evidence="7" id="KW-0653">Protein transport</keyword>
<reference evidence="12" key="1">
    <citation type="submission" date="2020-10" db="EMBL/GenBank/DDBJ databases">
        <title>Mucilaginibacter mali sp. nov., isolated from rhizosphere soil of apple orchard.</title>
        <authorList>
            <person name="Lee J.-S."/>
            <person name="Kim H.S."/>
            <person name="Kim J.-S."/>
        </authorList>
    </citation>
    <scope>NUCLEOTIDE SEQUENCE</scope>
    <source>
        <strain evidence="12">KCTC 22746</strain>
    </source>
</reference>
<feature type="domain" description="TonB C-terminal" evidence="11">
    <location>
        <begin position="349"/>
        <end position="445"/>
    </location>
</feature>
<dbReference type="InterPro" id="IPR051045">
    <property type="entry name" value="TonB-dependent_transducer"/>
</dbReference>
<dbReference type="Pfam" id="PF03544">
    <property type="entry name" value="TonB_C"/>
    <property type="match status" value="1"/>
</dbReference>
<dbReference type="GO" id="GO:0055085">
    <property type="term" value="P:transmembrane transport"/>
    <property type="evidence" value="ECO:0007669"/>
    <property type="project" value="InterPro"/>
</dbReference>
<evidence type="ECO:0000256" key="10">
    <source>
        <dbReference type="SAM" id="Phobius"/>
    </source>
</evidence>
<organism evidence="12 13">
    <name type="scientific">Mucilaginibacter myungsuensis</name>
    <dbReference type="NCBI Taxonomy" id="649104"/>
    <lineage>
        <taxon>Bacteria</taxon>
        <taxon>Pseudomonadati</taxon>
        <taxon>Bacteroidota</taxon>
        <taxon>Sphingobacteriia</taxon>
        <taxon>Sphingobacteriales</taxon>
        <taxon>Sphingobacteriaceae</taxon>
        <taxon>Mucilaginibacter</taxon>
    </lineage>
</organism>
<dbReference type="EMBL" id="JADFFL010000002">
    <property type="protein sequence ID" value="MBE9661434.1"/>
    <property type="molecule type" value="Genomic_DNA"/>
</dbReference>
<dbReference type="InterPro" id="IPR006260">
    <property type="entry name" value="TonB/TolA_C"/>
</dbReference>
<feature type="transmembrane region" description="Helical" evidence="10">
    <location>
        <begin position="250"/>
        <end position="269"/>
    </location>
</feature>
<evidence type="ECO:0000256" key="1">
    <source>
        <dbReference type="ARBA" id="ARBA00004383"/>
    </source>
</evidence>
<feature type="transmembrane region" description="Helical" evidence="10">
    <location>
        <begin position="99"/>
        <end position="122"/>
    </location>
</feature>
<evidence type="ECO:0000256" key="7">
    <source>
        <dbReference type="ARBA" id="ARBA00022927"/>
    </source>
</evidence>
<gene>
    <name evidence="12" type="ORF">IRJ16_06025</name>
</gene>
<dbReference type="AlphaFoldDB" id="A0A929KTU6"/>
<dbReference type="Pfam" id="PF05569">
    <property type="entry name" value="Peptidase_M56"/>
    <property type="match status" value="1"/>
</dbReference>
<evidence type="ECO:0000256" key="5">
    <source>
        <dbReference type="ARBA" id="ARBA00022519"/>
    </source>
</evidence>
<evidence type="ECO:0000256" key="9">
    <source>
        <dbReference type="ARBA" id="ARBA00023136"/>
    </source>
</evidence>
<feature type="transmembrane region" description="Helical" evidence="10">
    <location>
        <begin position="36"/>
        <end position="56"/>
    </location>
</feature>
<comment type="subcellular location">
    <subcellularLocation>
        <location evidence="1">Cell inner membrane</location>
        <topology evidence="1">Single-pass membrane protein</topology>
        <orientation evidence="1">Periplasmic side</orientation>
    </subcellularLocation>
</comment>
<dbReference type="PANTHER" id="PTHR33446">
    <property type="entry name" value="PROTEIN TONB-RELATED"/>
    <property type="match status" value="1"/>
</dbReference>
<evidence type="ECO:0000313" key="12">
    <source>
        <dbReference type="EMBL" id="MBE9661434.1"/>
    </source>
</evidence>
<name>A0A929KTU6_9SPHI</name>
<protein>
    <submittedName>
        <fullName evidence="12">TonB family protein</fullName>
    </submittedName>
</protein>
<proteinExistence type="inferred from homology"/>
<evidence type="ECO:0000256" key="8">
    <source>
        <dbReference type="ARBA" id="ARBA00022989"/>
    </source>
</evidence>
<keyword evidence="4" id="KW-1003">Cell membrane</keyword>
<evidence type="ECO:0000256" key="4">
    <source>
        <dbReference type="ARBA" id="ARBA00022475"/>
    </source>
</evidence>
<keyword evidence="6 10" id="KW-0812">Transmembrane</keyword>
<keyword evidence="9 10" id="KW-0472">Membrane</keyword>
<dbReference type="NCBIfam" id="TIGR01352">
    <property type="entry name" value="tonB_Cterm"/>
    <property type="match status" value="1"/>
</dbReference>
<dbReference type="SUPFAM" id="SSF74653">
    <property type="entry name" value="TolA/TonB C-terminal domain"/>
    <property type="match status" value="1"/>
</dbReference>
<dbReference type="GO" id="GO:0031992">
    <property type="term" value="F:energy transducer activity"/>
    <property type="evidence" value="ECO:0007669"/>
    <property type="project" value="TreeGrafter"/>
</dbReference>
<dbReference type="PANTHER" id="PTHR33446:SF2">
    <property type="entry name" value="PROTEIN TONB"/>
    <property type="match status" value="1"/>
</dbReference>
<dbReference type="PROSITE" id="PS52015">
    <property type="entry name" value="TONB_CTD"/>
    <property type="match status" value="1"/>
</dbReference>
<evidence type="ECO:0000313" key="13">
    <source>
        <dbReference type="Proteomes" id="UP000622475"/>
    </source>
</evidence>
<evidence type="ECO:0000256" key="2">
    <source>
        <dbReference type="ARBA" id="ARBA00006555"/>
    </source>
</evidence>
<sequence>MTWWHYLLLANVYLTLFFVFYAMFLRKETFFNLNRVYLVSSAILSFLIPLIQSSWIKSLFITHQVQQTIFEVGPAMISTIQAHATPANQITMGQVLTGVYFAGIIFLGLRFFYQLAVINYAISKPQADRSFSFFNQIRIEEQDSDNLAINAHEEVHARQWHSVDILLLEAIMILNWFNPVVYLYRNAVKYIHEFIADRDAIASGTNKGEYAMLLVSQTFVTPPHRLINPFFNSSLLKQRLQMMHKNRSHWMMLVKYGLSAPLFALMLVLSSATVDQSRTIQAIDKTANKMFATPAVEGFTGMSEDDQNDLRAVIRRHAAAVKQVAVKLPAPQVDVKVGGLMQQNASFPGGENAFYEYLSDHIKYPTLARQKNVQGKVFCTFIVETDGSITGIKVLRGIGSGADEEAVRVLATMPKWEPGVQNGHVTRQRYTVPLSFNLLERSTEIKENFAHFKTPVVKDTATRIIARVRDTSKMEGSYAKPTGGENYGYVDGVVKPVTVKRLDAAKDKLIKNFYSEKLTSGVVLMVTKHKPFFATEELGF</sequence>
<evidence type="ECO:0000256" key="3">
    <source>
        <dbReference type="ARBA" id="ARBA00022448"/>
    </source>
</evidence>
<accession>A0A929KTU6</accession>
<evidence type="ECO:0000259" key="11">
    <source>
        <dbReference type="PROSITE" id="PS52015"/>
    </source>
</evidence>
<dbReference type="GO" id="GO:0098797">
    <property type="term" value="C:plasma membrane protein complex"/>
    <property type="evidence" value="ECO:0007669"/>
    <property type="project" value="TreeGrafter"/>
</dbReference>
<keyword evidence="5" id="KW-0997">Cell inner membrane</keyword>
<evidence type="ECO:0000256" key="6">
    <source>
        <dbReference type="ARBA" id="ARBA00022692"/>
    </source>
</evidence>
<dbReference type="Gene3D" id="3.30.1150.10">
    <property type="match status" value="1"/>
</dbReference>
<dbReference type="GO" id="GO:0015031">
    <property type="term" value="P:protein transport"/>
    <property type="evidence" value="ECO:0007669"/>
    <property type="project" value="UniProtKB-KW"/>
</dbReference>
<dbReference type="InterPro" id="IPR008756">
    <property type="entry name" value="Peptidase_M56"/>
</dbReference>
<keyword evidence="13" id="KW-1185">Reference proteome</keyword>
<keyword evidence="3" id="KW-0813">Transport</keyword>
<dbReference type="InterPro" id="IPR037682">
    <property type="entry name" value="TonB_C"/>
</dbReference>
<keyword evidence="8 10" id="KW-1133">Transmembrane helix</keyword>
<dbReference type="Proteomes" id="UP000622475">
    <property type="component" value="Unassembled WGS sequence"/>
</dbReference>
<comment type="caution">
    <text evidence="12">The sequence shown here is derived from an EMBL/GenBank/DDBJ whole genome shotgun (WGS) entry which is preliminary data.</text>
</comment>
<dbReference type="RefSeq" id="WP_194110622.1">
    <property type="nucleotide sequence ID" value="NZ_JADFFL010000002.1"/>
</dbReference>
<feature type="transmembrane region" description="Helical" evidence="10">
    <location>
        <begin position="6"/>
        <end position="24"/>
    </location>
</feature>